<keyword evidence="3" id="KW-1185">Reference proteome</keyword>
<feature type="transmembrane region" description="Helical" evidence="1">
    <location>
        <begin position="6"/>
        <end position="26"/>
    </location>
</feature>
<keyword evidence="1" id="KW-0812">Transmembrane</keyword>
<keyword evidence="1" id="KW-1133">Transmembrane helix</keyword>
<feature type="transmembrane region" description="Helical" evidence="1">
    <location>
        <begin position="116"/>
        <end position="136"/>
    </location>
</feature>
<name>A0A369QP28_9BACT</name>
<reference evidence="2 3" key="1">
    <citation type="submission" date="2018-04" db="EMBL/GenBank/DDBJ databases">
        <title>Adhaeribacter sp. HMF7616 genome sequencing and assembly.</title>
        <authorList>
            <person name="Kang H."/>
            <person name="Kang J."/>
            <person name="Cha I."/>
            <person name="Kim H."/>
            <person name="Joh K."/>
        </authorList>
    </citation>
    <scope>NUCLEOTIDE SEQUENCE [LARGE SCALE GENOMIC DNA]</scope>
    <source>
        <strain evidence="2 3">HMF7616</strain>
    </source>
</reference>
<feature type="transmembrane region" description="Helical" evidence="1">
    <location>
        <begin position="92"/>
        <end position="109"/>
    </location>
</feature>
<feature type="transmembrane region" description="Helical" evidence="1">
    <location>
        <begin position="67"/>
        <end position="86"/>
    </location>
</feature>
<accession>A0A369QP28</accession>
<organism evidence="2 3">
    <name type="scientific">Adhaeribacter pallidiroseus</name>
    <dbReference type="NCBI Taxonomy" id="2072847"/>
    <lineage>
        <taxon>Bacteria</taxon>
        <taxon>Pseudomonadati</taxon>
        <taxon>Bacteroidota</taxon>
        <taxon>Cytophagia</taxon>
        <taxon>Cytophagales</taxon>
        <taxon>Hymenobacteraceae</taxon>
        <taxon>Adhaeribacter</taxon>
    </lineage>
</organism>
<dbReference type="RefSeq" id="WP_115374438.1">
    <property type="nucleotide sequence ID" value="NZ_QASA01000001.1"/>
</dbReference>
<dbReference type="EMBL" id="QASA01000001">
    <property type="protein sequence ID" value="RDC65435.1"/>
    <property type="molecule type" value="Genomic_DNA"/>
</dbReference>
<proteinExistence type="predicted"/>
<keyword evidence="1" id="KW-0472">Membrane</keyword>
<evidence type="ECO:0000313" key="2">
    <source>
        <dbReference type="EMBL" id="RDC65435.1"/>
    </source>
</evidence>
<evidence type="ECO:0000313" key="3">
    <source>
        <dbReference type="Proteomes" id="UP000253919"/>
    </source>
</evidence>
<evidence type="ECO:0000256" key="1">
    <source>
        <dbReference type="SAM" id="Phobius"/>
    </source>
</evidence>
<dbReference type="AlphaFoldDB" id="A0A369QP28"/>
<sequence length="139" mass="15992">MTPKYLWEIGSCILILLGAIHLYYTFLTNKFSSDNQTLMAAMKTSFMLLTKQTTIWKAWIGFNASHSMGVIFIGIVNFYLAVNYFAIFETDVFFFLFTISVVAFYVWLAKKYWFKIPFTGLVIAFICYIVSGILVFTTG</sequence>
<dbReference type="InterPro" id="IPR058068">
    <property type="entry name" value="LIC_13387-like"/>
</dbReference>
<protein>
    <submittedName>
        <fullName evidence="2">Uncharacterized protein</fullName>
    </submittedName>
</protein>
<dbReference type="NCBIfam" id="NF047765">
    <property type="entry name" value="LIC_13387_fam"/>
    <property type="match status" value="1"/>
</dbReference>
<gene>
    <name evidence="2" type="ORF">AHMF7616_04065</name>
</gene>
<dbReference type="OrthoDB" id="960254at2"/>
<comment type="caution">
    <text evidence="2">The sequence shown here is derived from an EMBL/GenBank/DDBJ whole genome shotgun (WGS) entry which is preliminary data.</text>
</comment>
<dbReference type="Proteomes" id="UP000253919">
    <property type="component" value="Unassembled WGS sequence"/>
</dbReference>